<proteinExistence type="predicted"/>
<dbReference type="EMBL" id="JALJEJ010000007">
    <property type="protein sequence ID" value="MCJ8210939.1"/>
    <property type="molecule type" value="Genomic_DNA"/>
</dbReference>
<dbReference type="Proteomes" id="UP001139450">
    <property type="component" value="Unassembled WGS sequence"/>
</dbReference>
<keyword evidence="2" id="KW-1185">Reference proteome</keyword>
<accession>A0A9X1X4L9</accession>
<organism evidence="1 2">
    <name type="scientific">Mucilaginibacter straminoryzae</name>
    <dbReference type="NCBI Taxonomy" id="2932774"/>
    <lineage>
        <taxon>Bacteria</taxon>
        <taxon>Pseudomonadati</taxon>
        <taxon>Bacteroidota</taxon>
        <taxon>Sphingobacteriia</taxon>
        <taxon>Sphingobacteriales</taxon>
        <taxon>Sphingobacteriaceae</taxon>
        <taxon>Mucilaginibacter</taxon>
    </lineage>
</organism>
<comment type="caution">
    <text evidence="1">The sequence shown here is derived from an EMBL/GenBank/DDBJ whole genome shotgun (WGS) entry which is preliminary data.</text>
</comment>
<dbReference type="AlphaFoldDB" id="A0A9X1X4L9"/>
<evidence type="ECO:0000313" key="2">
    <source>
        <dbReference type="Proteomes" id="UP001139450"/>
    </source>
</evidence>
<gene>
    <name evidence="1" type="ORF">MUY27_14570</name>
</gene>
<dbReference type="RefSeq" id="WP_245131029.1">
    <property type="nucleotide sequence ID" value="NZ_JALJEJ010000007.1"/>
</dbReference>
<reference evidence="1" key="1">
    <citation type="submission" date="2022-04" db="EMBL/GenBank/DDBJ databases">
        <title>Mucilaginibacter sp. RS28 isolated from freshwater.</title>
        <authorList>
            <person name="Ko S.-R."/>
        </authorList>
    </citation>
    <scope>NUCLEOTIDE SEQUENCE</scope>
    <source>
        <strain evidence="1">RS28</strain>
    </source>
</reference>
<sequence length="72" mass="8529">MEDFDIELSLNRQQIPARVHTYVNDDKTYYDVTFEDQTITLYKETLYTWRAETSNGLSEADIQSIGEQLQNY</sequence>
<name>A0A9X1X4L9_9SPHI</name>
<evidence type="ECO:0000313" key="1">
    <source>
        <dbReference type="EMBL" id="MCJ8210939.1"/>
    </source>
</evidence>
<protein>
    <submittedName>
        <fullName evidence="1">Uncharacterized protein</fullName>
    </submittedName>
</protein>